<dbReference type="Gene3D" id="2.30.30.290">
    <property type="entry name" value="YopX-like domains"/>
    <property type="match status" value="1"/>
</dbReference>
<evidence type="ECO:0000313" key="2">
    <source>
        <dbReference type="EMBL" id="ARF70700.1"/>
    </source>
</evidence>
<proteinExistence type="predicted"/>
<dbReference type="InterPro" id="IPR019096">
    <property type="entry name" value="YopX_protein"/>
</dbReference>
<dbReference type="AlphaFoldDB" id="A0A1V0V0L4"/>
<dbReference type="RefSeq" id="WP_083041681.1">
    <property type="nucleotide sequence ID" value="NZ_CP020558.1"/>
</dbReference>
<reference evidence="2 3" key="1">
    <citation type="submission" date="2017-03" db="EMBL/GenBank/DDBJ databases">
        <title>Paenibacillus larvae genome sequencing.</title>
        <authorList>
            <person name="Dingman D.W."/>
        </authorList>
    </citation>
    <scope>NUCLEOTIDE SEQUENCE [LARGE SCALE GENOMIC DNA]</scope>
    <source>
        <strain evidence="2 3">SAG 10367</strain>
        <plasmid evidence="3">pplp3</plasmid>
    </source>
</reference>
<organism evidence="2 3">
    <name type="scientific">Paenibacillus larvae subsp. pulvifaciens</name>
    <dbReference type="NCBI Taxonomy" id="1477"/>
    <lineage>
        <taxon>Bacteria</taxon>
        <taxon>Bacillati</taxon>
        <taxon>Bacillota</taxon>
        <taxon>Bacilli</taxon>
        <taxon>Bacillales</taxon>
        <taxon>Paenibacillaceae</taxon>
        <taxon>Paenibacillus</taxon>
    </lineage>
</organism>
<protein>
    <recommendedName>
        <fullName evidence="1">YopX protein domain-containing protein</fullName>
    </recommendedName>
</protein>
<dbReference type="EMBL" id="CP020558">
    <property type="protein sequence ID" value="ARF70700.1"/>
    <property type="molecule type" value="Genomic_DNA"/>
</dbReference>
<evidence type="ECO:0000259" key="1">
    <source>
        <dbReference type="Pfam" id="PF09643"/>
    </source>
</evidence>
<feature type="domain" description="YopX protein" evidence="1">
    <location>
        <begin position="6"/>
        <end position="129"/>
    </location>
</feature>
<dbReference type="InterPro" id="IPR023385">
    <property type="entry name" value="YopX-like_C"/>
</dbReference>
<dbReference type="Proteomes" id="UP000192727">
    <property type="component" value="Plasmid pPLP3"/>
</dbReference>
<accession>A0A1V0V0L4</accession>
<dbReference type="Pfam" id="PF09643">
    <property type="entry name" value="YopX"/>
    <property type="match status" value="1"/>
</dbReference>
<keyword evidence="2" id="KW-0614">Plasmid</keyword>
<geneLocation type="plasmid" evidence="3">
    <name>pplp3</name>
</geneLocation>
<name>A0A1V0V0L4_9BACL</name>
<sequence>MSRPIKFRGKRIDNGEWVYGFYLYGAILEHHVIWMDNENWLVDSETVDQFTGLYDTNGIEIYEGDIIASEEMGYTESGHFNGMRKFVGSVIFTSGRFVLHHVSGKLKDLEFGSSYHKVIGNIYEHPHLLGGIEDES</sequence>
<dbReference type="SUPFAM" id="SSF159006">
    <property type="entry name" value="YopX-like"/>
    <property type="match status" value="1"/>
</dbReference>
<evidence type="ECO:0000313" key="3">
    <source>
        <dbReference type="Proteomes" id="UP000192727"/>
    </source>
</evidence>
<gene>
    <name evidence="2" type="ORF">B7C51_24820</name>
</gene>